<feature type="domain" description="Pyrin" evidence="1">
    <location>
        <begin position="42"/>
        <end position="122"/>
    </location>
</feature>
<dbReference type="Pfam" id="PF02758">
    <property type="entry name" value="PYRIN"/>
    <property type="match status" value="2"/>
</dbReference>
<evidence type="ECO:0000313" key="2">
    <source>
        <dbReference type="EMBL" id="MED6264338.1"/>
    </source>
</evidence>
<name>A0ABU7CNB2_9TELE</name>
<accession>A0ABU7CNB2</accession>
<keyword evidence="3" id="KW-1185">Reference proteome</keyword>
<feature type="domain" description="Pyrin" evidence="1">
    <location>
        <begin position="127"/>
        <end position="199"/>
    </location>
</feature>
<sequence>MGRLDLDSAGRADVLIHRRWPKEGHLTVQQQKVQTLESDVVLLLETLSEFTQSDLETFKMVLVKERLGFKLHSDIQHRLLLEADLLNTVLIMVEICGLQSVKISKNILMKMKKTNLVEKLSSTSSTSKERNLDKLAALIHKSTFFHMGLPQLPWSQLVLADRAEIVDQLVRLCGRQSVEVAAEVLTDMNIYDLALRLSEGYPRQKEKQEEPWPELDKEVEVLKSEISYLLNGLAALRNHELENLMDEVLHQISCVKHSLNFHWEPVKMADLLDMTLLLVQTYGSGFKNKISGVLEKMKLSLCWEPVTSSPERQVNKQQTALIHKVATVSALKQLLVRTITGLSDEELQEFKTLLLSKSGGSLSQVLLRLIHKFDGAEIVDVMIDQLGQQSLEVTRQILIDFKRTDLLQRLPESSSEHEGQVHQ</sequence>
<dbReference type="InterPro" id="IPR011029">
    <property type="entry name" value="DEATH-like_dom_sf"/>
</dbReference>
<feature type="domain" description="Pyrin" evidence="1">
    <location>
        <begin position="331"/>
        <end position="412"/>
    </location>
</feature>
<dbReference type="Proteomes" id="UP001352852">
    <property type="component" value="Unassembled WGS sequence"/>
</dbReference>
<gene>
    <name evidence="2" type="ORF">CHARACLAT_013770</name>
</gene>
<dbReference type="Gene3D" id="1.10.533.10">
    <property type="entry name" value="Death Domain, Fas"/>
    <property type="match status" value="4"/>
</dbReference>
<organism evidence="2 3">
    <name type="scientific">Characodon lateralis</name>
    <dbReference type="NCBI Taxonomy" id="208331"/>
    <lineage>
        <taxon>Eukaryota</taxon>
        <taxon>Metazoa</taxon>
        <taxon>Chordata</taxon>
        <taxon>Craniata</taxon>
        <taxon>Vertebrata</taxon>
        <taxon>Euteleostomi</taxon>
        <taxon>Actinopterygii</taxon>
        <taxon>Neopterygii</taxon>
        <taxon>Teleostei</taxon>
        <taxon>Neoteleostei</taxon>
        <taxon>Acanthomorphata</taxon>
        <taxon>Ovalentaria</taxon>
        <taxon>Atherinomorphae</taxon>
        <taxon>Cyprinodontiformes</taxon>
        <taxon>Goodeidae</taxon>
        <taxon>Characodon</taxon>
    </lineage>
</organism>
<dbReference type="SUPFAM" id="SSF47986">
    <property type="entry name" value="DEATH domain"/>
    <property type="match status" value="3"/>
</dbReference>
<comment type="caution">
    <text evidence="2">The sequence shown here is derived from an EMBL/GenBank/DDBJ whole genome shotgun (WGS) entry which is preliminary data.</text>
</comment>
<dbReference type="InterPro" id="IPR004020">
    <property type="entry name" value="DAPIN"/>
</dbReference>
<dbReference type="SMART" id="SM01289">
    <property type="entry name" value="PYRIN"/>
    <property type="match status" value="3"/>
</dbReference>
<proteinExistence type="predicted"/>
<protein>
    <recommendedName>
        <fullName evidence="1">Pyrin domain-containing protein</fullName>
    </recommendedName>
</protein>
<reference evidence="2 3" key="1">
    <citation type="submission" date="2021-06" db="EMBL/GenBank/DDBJ databases">
        <authorList>
            <person name="Palmer J.M."/>
        </authorList>
    </citation>
    <scope>NUCLEOTIDE SEQUENCE [LARGE SCALE GENOMIC DNA]</scope>
    <source>
        <strain evidence="2 3">CL_MEX2019</strain>
        <tissue evidence="2">Muscle</tissue>
    </source>
</reference>
<evidence type="ECO:0000313" key="3">
    <source>
        <dbReference type="Proteomes" id="UP001352852"/>
    </source>
</evidence>
<dbReference type="EMBL" id="JAHUTJ010001004">
    <property type="protein sequence ID" value="MED6264338.1"/>
    <property type="molecule type" value="Genomic_DNA"/>
</dbReference>
<evidence type="ECO:0000259" key="1">
    <source>
        <dbReference type="SMART" id="SM01289"/>
    </source>
</evidence>